<feature type="compositionally biased region" description="Low complexity" evidence="9">
    <location>
        <begin position="882"/>
        <end position="897"/>
    </location>
</feature>
<sequence length="1790" mass="193608">MGRTLARALSRASTLATQYSVLSRKHALIYLRRYKASLGILLCPLAIVLLLLAFQGVSNYVLGQSEPYPDVIPLTALPHCTSHNGAPCKTVVYCPNNVPWVDRLMASVASRAGLDFNATFDGSVCPRRPPSQDLPSAIAAFEADNATLTEYMLAHPNQTQNVVLLYSAYVLGPEFGPDLPPEVGYILYYNATDHINYAATLKLALDAAELELRTGRSVDFDVSWQSFPRPKLRLAGYDVVAANGGVWFYVPPMVIFFLILTAVVGEKEDRLRVGMRMMGLSNSVYWATWLQTALVFVALSTAILMATGAACQFDFFLRASPPAVFLLFFLFGLASVALAFFASTLVQRVKTAQTVGYGIILVGFVFQSILCSGSGVLIDLLYSGSVKPWVLAVRYILQMYPPFNLAKAYYDIASRSSTSLNFAEGLMTRHEKLFTFDINIPAPIDSYHWLLVNAAVFGVLALYLDNVIPGEHGSPKPPYYFLLPSYWGLSLSCSRARSSGSLATAVVDPDLAIVEDSDVAAERAAIATAVNAPASFDALTAYDGLAVVGLSKTYAPALAALNPWSSSRVHALVSFCLRVRRGELFCILGPNGSGKTTLINVLTGLFTPSSGNAFVFGASVIDDVDSVRRAIGVCPQHDILYGELTPTEHLYLLASSKASPAKKLAMVELSSVAHHRVSTFSGGMKRRTSIAIACMGDPDLVVLDEPTTGLDVVTRTSVWTMIQGLKADRAVILTTHDMEEAQVLADRVGVMVYGRLRGLGSTLHLKAKYGGGYRIALSTSPADAPAVTAAIQDMAPGARLTAANAGSLSFKLPPDIVDDVMATVLARVEAYAAAQDSPVTEWGVSYADLEDVFIAIATLHGFEYEKLGREDDTSNELELELAPPLEASSQETSSPEPASRPDSRPSSLPSSRPFRALIRKNLSLQKRETFTNCCQIITPMFVMGILVLLQYIIRAELGSDLNAEKVVPSLPWPINGKYDLASFPLFNTSSIPSWLVNSTHRPANVSQSTCLEYFYVTAPPQLAPTIGSLPASGANATGFLGLIPQSNCTLVDTVPARVAVPYFEAKPSLRAMDYAVYAGLTHYNHLSLDTVKLPPVSYQVPDGFVAFSKLDGAEPHPSAPISLSYIGSVNNNPITRYHRANNFTRLDVGFIDKELLHKFSGAELIPLQGWLTLIDYLSSALTAAVGASTSLPGELALLGTPFLQAMPYYAKADLLVVLEIFGTMLYPVAITLQLPVYLYLLVLEKSLKLREMMKTMGLRTLPYIATNYGFFFGLYCLVIAFFWATGGLVQIRFFVQTGPSTLAAFFIGWGMALVGLAFFFASFVSSRQVAIVVGYIVALIGSLIGLVITAGIYGVFAFSVSTSMPWWYLIWPQFALCRGVYLMNLQCATRFACYGGLSSLTMQDELSHVIIALYASAVFFFAAGNYLDAVLPQEFGIRKPWWFPCARCVTAYRGASEHSQAIDPLATGLSINDGHSDEHEPLLAHASSQQYSLSLDAQAERDRIVAGRHAPDSPVALKGLSLVVEAGECLALLGENGAGKTTTISILTGVFPPTGGSATVAGYDVRTHIDLVHLETGLCPQFNILWETLTVSEHLLFYARLKGVPPRDEATHTARALLAFGLAPYASRKAHQLSGGMQRRLSVAISLIGDSTVVLLDEPSTGLDPVSRRALWDIIDRAKAGKAMVLTTHSLHEASLLASRIAIMASGSLHALGTQLELNARLDDGYRLYVAFDDNVADSVADGLLVQAAPVLGITDWGISQVGLHDVFHDVVVSARRAAREEDERVNHIV</sequence>
<comment type="similarity">
    <text evidence="2">Belongs to the ABC transporter superfamily. ABCA family.</text>
</comment>
<gene>
    <name evidence="12" type="ORF">AMSG_06200</name>
</gene>
<evidence type="ECO:0000256" key="1">
    <source>
        <dbReference type="ARBA" id="ARBA00004141"/>
    </source>
</evidence>
<dbReference type="PROSITE" id="PS50893">
    <property type="entry name" value="ABC_TRANSPORTER_2"/>
    <property type="match status" value="2"/>
</dbReference>
<keyword evidence="3" id="KW-0813">Transport</keyword>
<keyword evidence="13" id="KW-1185">Reference proteome</keyword>
<dbReference type="SMART" id="SM00382">
    <property type="entry name" value="AAA"/>
    <property type="match status" value="2"/>
</dbReference>
<feature type="domain" description="ABC transporter" evidence="11">
    <location>
        <begin position="1499"/>
        <end position="1731"/>
    </location>
</feature>
<feature type="transmembrane region" description="Helical" evidence="10">
    <location>
        <begin position="322"/>
        <end position="342"/>
    </location>
</feature>
<dbReference type="EMBL" id="GL349458">
    <property type="protein sequence ID" value="KNC49900.1"/>
    <property type="molecule type" value="Genomic_DNA"/>
</dbReference>
<evidence type="ECO:0000259" key="11">
    <source>
        <dbReference type="PROSITE" id="PS50893"/>
    </source>
</evidence>
<keyword evidence="7 10" id="KW-1133">Transmembrane helix</keyword>
<feature type="transmembrane region" description="Helical" evidence="10">
    <location>
        <begin position="1214"/>
        <end position="1240"/>
    </location>
</feature>
<dbReference type="FunFam" id="3.40.50.300:FF:000335">
    <property type="entry name" value="ATP binding cassette subfamily A member 5"/>
    <property type="match status" value="1"/>
</dbReference>
<evidence type="ECO:0000256" key="3">
    <source>
        <dbReference type="ARBA" id="ARBA00022448"/>
    </source>
</evidence>
<feature type="region of interest" description="Disordered" evidence="9">
    <location>
        <begin position="882"/>
        <end position="911"/>
    </location>
</feature>
<evidence type="ECO:0000313" key="12">
    <source>
        <dbReference type="EMBL" id="KNC49900.1"/>
    </source>
</evidence>
<dbReference type="STRING" id="461836.A0A0L0DCD6"/>
<feature type="transmembrane region" description="Helical" evidence="10">
    <location>
        <begin position="286"/>
        <end position="310"/>
    </location>
</feature>
<keyword evidence="4 10" id="KW-0812">Transmembrane</keyword>
<dbReference type="InterPro" id="IPR013525">
    <property type="entry name" value="ABC2_TM"/>
</dbReference>
<reference evidence="12 13" key="1">
    <citation type="submission" date="2010-05" db="EMBL/GenBank/DDBJ databases">
        <title>The Genome Sequence of Thecamonas trahens ATCC 50062.</title>
        <authorList>
            <consortium name="The Broad Institute Genome Sequencing Platform"/>
            <person name="Russ C."/>
            <person name="Cuomo C."/>
            <person name="Shea T."/>
            <person name="Young S.K."/>
            <person name="Zeng Q."/>
            <person name="Koehrsen M."/>
            <person name="Haas B."/>
            <person name="Borodovsky M."/>
            <person name="Guigo R."/>
            <person name="Alvarado L."/>
            <person name="Berlin A."/>
            <person name="Bochicchio J."/>
            <person name="Borenstein D."/>
            <person name="Chapman S."/>
            <person name="Chen Z."/>
            <person name="Freedman E."/>
            <person name="Gellesch M."/>
            <person name="Goldberg J."/>
            <person name="Griggs A."/>
            <person name="Gujja S."/>
            <person name="Heilman E."/>
            <person name="Heiman D."/>
            <person name="Hepburn T."/>
            <person name="Howarth C."/>
            <person name="Jen D."/>
            <person name="Larson L."/>
            <person name="Mehta T."/>
            <person name="Park D."/>
            <person name="Pearson M."/>
            <person name="Roberts A."/>
            <person name="Saif S."/>
            <person name="Shenoy N."/>
            <person name="Sisk P."/>
            <person name="Stolte C."/>
            <person name="Sykes S."/>
            <person name="Thomson T."/>
            <person name="Walk T."/>
            <person name="White J."/>
            <person name="Yandava C."/>
            <person name="Burger G."/>
            <person name="Gray M.W."/>
            <person name="Holland P.W.H."/>
            <person name="King N."/>
            <person name="Lang F.B.F."/>
            <person name="Roger A.J."/>
            <person name="Ruiz-Trillo I."/>
            <person name="Lander E."/>
            <person name="Nusbaum C."/>
        </authorList>
    </citation>
    <scope>NUCLEOTIDE SEQUENCE [LARGE SCALE GENOMIC DNA]</scope>
    <source>
        <strain evidence="12 13">ATCC 50062</strain>
    </source>
</reference>
<keyword evidence="6" id="KW-0067">ATP-binding</keyword>
<dbReference type="RefSeq" id="XP_013757381.1">
    <property type="nucleotide sequence ID" value="XM_013901927.1"/>
</dbReference>
<feature type="transmembrane region" description="Helical" evidence="10">
    <location>
        <begin position="1406"/>
        <end position="1427"/>
    </location>
</feature>
<dbReference type="OMA" id="LVSYIKF"/>
<dbReference type="eggNOG" id="KOG0059">
    <property type="taxonomic scope" value="Eukaryota"/>
</dbReference>
<feature type="transmembrane region" description="Helical" evidence="10">
    <location>
        <begin position="1261"/>
        <end position="1283"/>
    </location>
</feature>
<dbReference type="InterPro" id="IPR026082">
    <property type="entry name" value="ABCA"/>
</dbReference>
<dbReference type="GO" id="GO:0140359">
    <property type="term" value="F:ABC-type transporter activity"/>
    <property type="evidence" value="ECO:0007669"/>
    <property type="project" value="InterPro"/>
</dbReference>
<keyword evidence="8 10" id="KW-0472">Membrane</keyword>
<dbReference type="InterPro" id="IPR003593">
    <property type="entry name" value="AAA+_ATPase"/>
</dbReference>
<proteinExistence type="inferred from homology"/>
<evidence type="ECO:0000256" key="8">
    <source>
        <dbReference type="ARBA" id="ARBA00023136"/>
    </source>
</evidence>
<feature type="transmembrane region" description="Helical" evidence="10">
    <location>
        <begin position="34"/>
        <end position="54"/>
    </location>
</feature>
<protein>
    <submittedName>
        <fullName evidence="12">ABC transporter</fullName>
    </submittedName>
</protein>
<evidence type="ECO:0000256" key="7">
    <source>
        <dbReference type="ARBA" id="ARBA00022989"/>
    </source>
</evidence>
<evidence type="ECO:0000256" key="2">
    <source>
        <dbReference type="ARBA" id="ARBA00008869"/>
    </source>
</evidence>
<dbReference type="GO" id="GO:0016020">
    <property type="term" value="C:membrane"/>
    <property type="evidence" value="ECO:0007669"/>
    <property type="project" value="UniProtKB-SubCell"/>
</dbReference>
<dbReference type="InterPro" id="IPR003439">
    <property type="entry name" value="ABC_transporter-like_ATP-bd"/>
</dbReference>
<evidence type="ECO:0000256" key="9">
    <source>
        <dbReference type="SAM" id="MobiDB-lite"/>
    </source>
</evidence>
<evidence type="ECO:0000256" key="6">
    <source>
        <dbReference type="ARBA" id="ARBA00022840"/>
    </source>
</evidence>
<dbReference type="GO" id="GO:0016887">
    <property type="term" value="F:ATP hydrolysis activity"/>
    <property type="evidence" value="ECO:0007669"/>
    <property type="project" value="InterPro"/>
</dbReference>
<dbReference type="SUPFAM" id="SSF52540">
    <property type="entry name" value="P-loop containing nucleoside triphosphate hydrolases"/>
    <property type="match status" value="2"/>
</dbReference>
<dbReference type="Gene3D" id="3.40.50.300">
    <property type="entry name" value="P-loop containing nucleotide triphosphate hydrolases"/>
    <property type="match status" value="2"/>
</dbReference>
<dbReference type="PANTHER" id="PTHR19229">
    <property type="entry name" value="ATP-BINDING CASSETTE TRANSPORTER SUBFAMILY A ABCA"/>
    <property type="match status" value="1"/>
</dbReference>
<accession>A0A0L0DCD6</accession>
<keyword evidence="5" id="KW-0547">Nucleotide-binding</keyword>
<evidence type="ECO:0000256" key="10">
    <source>
        <dbReference type="SAM" id="Phobius"/>
    </source>
</evidence>
<organism evidence="12 13">
    <name type="scientific">Thecamonas trahens ATCC 50062</name>
    <dbReference type="NCBI Taxonomy" id="461836"/>
    <lineage>
        <taxon>Eukaryota</taxon>
        <taxon>Apusozoa</taxon>
        <taxon>Apusomonadida</taxon>
        <taxon>Apusomonadidae</taxon>
        <taxon>Thecamonas</taxon>
    </lineage>
</organism>
<feature type="transmembrane region" description="Helical" evidence="10">
    <location>
        <begin position="1331"/>
        <end position="1360"/>
    </location>
</feature>
<evidence type="ECO:0000313" key="13">
    <source>
        <dbReference type="Proteomes" id="UP000054408"/>
    </source>
</evidence>
<dbReference type="GO" id="GO:0005319">
    <property type="term" value="F:lipid transporter activity"/>
    <property type="evidence" value="ECO:0007669"/>
    <property type="project" value="TreeGrafter"/>
</dbReference>
<evidence type="ECO:0000256" key="5">
    <source>
        <dbReference type="ARBA" id="ARBA00022741"/>
    </source>
</evidence>
<comment type="subcellular location">
    <subcellularLocation>
        <location evidence="1">Membrane</location>
        <topology evidence="1">Multi-pass membrane protein</topology>
    </subcellularLocation>
</comment>
<dbReference type="Proteomes" id="UP000054408">
    <property type="component" value="Unassembled WGS sequence"/>
</dbReference>
<dbReference type="CDD" id="cd03263">
    <property type="entry name" value="ABC_subfamily_A"/>
    <property type="match status" value="2"/>
</dbReference>
<evidence type="ECO:0000256" key="4">
    <source>
        <dbReference type="ARBA" id="ARBA00022692"/>
    </source>
</evidence>
<dbReference type="GO" id="GO:0005524">
    <property type="term" value="F:ATP binding"/>
    <property type="evidence" value="ECO:0007669"/>
    <property type="project" value="UniProtKB-KW"/>
</dbReference>
<dbReference type="PROSITE" id="PS00211">
    <property type="entry name" value="ABC_TRANSPORTER_1"/>
    <property type="match status" value="1"/>
</dbReference>
<feature type="transmembrane region" description="Helical" evidence="10">
    <location>
        <begin position="354"/>
        <end position="378"/>
    </location>
</feature>
<dbReference type="Pfam" id="PF12698">
    <property type="entry name" value="ABC2_membrane_3"/>
    <property type="match status" value="1"/>
</dbReference>
<feature type="transmembrane region" description="Helical" evidence="10">
    <location>
        <begin position="1303"/>
        <end position="1324"/>
    </location>
</feature>
<dbReference type="Pfam" id="PF00005">
    <property type="entry name" value="ABC_tran"/>
    <property type="match status" value="2"/>
</dbReference>
<feature type="transmembrane region" description="Helical" evidence="10">
    <location>
        <begin position="1366"/>
        <end position="1385"/>
    </location>
</feature>
<feature type="domain" description="ABC transporter" evidence="11">
    <location>
        <begin position="545"/>
        <end position="778"/>
    </location>
</feature>
<name>A0A0L0DCD6_THETB</name>
<feature type="transmembrane region" description="Helical" evidence="10">
    <location>
        <begin position="246"/>
        <end position="265"/>
    </location>
</feature>
<dbReference type="GeneID" id="25565422"/>
<dbReference type="InterPro" id="IPR017871">
    <property type="entry name" value="ABC_transporter-like_CS"/>
</dbReference>
<dbReference type="InterPro" id="IPR027417">
    <property type="entry name" value="P-loop_NTPase"/>
</dbReference>
<dbReference type="OrthoDB" id="10255969at2759"/>